<keyword evidence="4 6" id="KW-0472">Membrane</keyword>
<evidence type="ECO:0000256" key="3">
    <source>
        <dbReference type="ARBA" id="ARBA00022989"/>
    </source>
</evidence>
<feature type="compositionally biased region" description="Polar residues" evidence="5">
    <location>
        <begin position="328"/>
        <end position="341"/>
    </location>
</feature>
<dbReference type="Gene3D" id="1.20.1250.20">
    <property type="entry name" value="MFS general substrate transporter like domains"/>
    <property type="match status" value="1"/>
</dbReference>
<dbReference type="GO" id="GO:0016020">
    <property type="term" value="C:membrane"/>
    <property type="evidence" value="ECO:0007669"/>
    <property type="project" value="UniProtKB-SubCell"/>
</dbReference>
<evidence type="ECO:0000313" key="7">
    <source>
        <dbReference type="EMBL" id="OWF42188.1"/>
    </source>
</evidence>
<protein>
    <submittedName>
        <fullName evidence="7">Apoptosis-resistant E3 ubiquitin protein ligase 1</fullName>
    </submittedName>
</protein>
<keyword evidence="3 6" id="KW-1133">Transmembrane helix</keyword>
<feature type="transmembrane region" description="Helical" evidence="6">
    <location>
        <begin position="107"/>
        <end position="127"/>
    </location>
</feature>
<evidence type="ECO:0000256" key="5">
    <source>
        <dbReference type="SAM" id="MobiDB-lite"/>
    </source>
</evidence>
<dbReference type="PANTHER" id="PTHR23507">
    <property type="entry name" value="ZGC:174356"/>
    <property type="match status" value="1"/>
</dbReference>
<dbReference type="InterPro" id="IPR005828">
    <property type="entry name" value="MFS_sugar_transport-like"/>
</dbReference>
<comment type="caution">
    <text evidence="7">The sequence shown here is derived from an EMBL/GenBank/DDBJ whole genome shotgun (WGS) entry which is preliminary data.</text>
</comment>
<evidence type="ECO:0000256" key="6">
    <source>
        <dbReference type="SAM" id="Phobius"/>
    </source>
</evidence>
<dbReference type="SUPFAM" id="SSF103473">
    <property type="entry name" value="MFS general substrate transporter"/>
    <property type="match status" value="1"/>
</dbReference>
<gene>
    <name evidence="7" type="ORF">KP79_PYT10552</name>
</gene>
<dbReference type="Proteomes" id="UP000242188">
    <property type="component" value="Unassembled WGS sequence"/>
</dbReference>
<sequence>MGAFCNQVTGMLRQTTVEPILFLYMFATFLEFPVSQDLIYTRVCLEKFSNSTYICDNLGNNTLKEEGDVVQKEASSWIMYNNVAYTVPAVISVTLFLGPWGDRLGRKIPMMLTIIGNMLLTVCNLIVSSHTDISIKYILIGKVINGMTGGFIGLMMSVYSYIGHISSSKNRTSRRRPPNVVVYLFLEVFVLVILMICTSGENDILLLYTKLPQFNWSQMRYGFFKAGENFGRGLAVLTLLPVLRYKFNTRDSILILFGLVSKATGLLLLGLATQTWQLYLVPVISVLQGFPSAGLRSSMSGLVDTTEQDPRANYTTFQEQDEPDNTEQTEQIQNTSQGMLH</sequence>
<proteinExistence type="predicted"/>
<accession>A0A210Q0D1</accession>
<feature type="transmembrane region" description="Helical" evidence="6">
    <location>
        <begin position="20"/>
        <end position="40"/>
    </location>
</feature>
<evidence type="ECO:0000256" key="4">
    <source>
        <dbReference type="ARBA" id="ARBA00023136"/>
    </source>
</evidence>
<feature type="transmembrane region" description="Helical" evidence="6">
    <location>
        <begin position="182"/>
        <end position="208"/>
    </location>
</feature>
<dbReference type="AlphaFoldDB" id="A0A210Q0D1"/>
<name>A0A210Q0D1_MIZYE</name>
<dbReference type="EMBL" id="NEDP02005311">
    <property type="protein sequence ID" value="OWF42188.1"/>
    <property type="molecule type" value="Genomic_DNA"/>
</dbReference>
<feature type="transmembrane region" description="Helical" evidence="6">
    <location>
        <begin position="253"/>
        <end position="272"/>
    </location>
</feature>
<dbReference type="PANTHER" id="PTHR23507:SF1">
    <property type="entry name" value="FI18259P1-RELATED"/>
    <property type="match status" value="1"/>
</dbReference>
<keyword evidence="8" id="KW-1185">Reference proteome</keyword>
<evidence type="ECO:0000256" key="2">
    <source>
        <dbReference type="ARBA" id="ARBA00022692"/>
    </source>
</evidence>
<keyword evidence="2 6" id="KW-0812">Transmembrane</keyword>
<evidence type="ECO:0000313" key="8">
    <source>
        <dbReference type="Proteomes" id="UP000242188"/>
    </source>
</evidence>
<feature type="transmembrane region" description="Helical" evidence="6">
    <location>
        <begin position="82"/>
        <end position="101"/>
    </location>
</feature>
<evidence type="ECO:0000256" key="1">
    <source>
        <dbReference type="ARBA" id="ARBA00004141"/>
    </source>
</evidence>
<organism evidence="7 8">
    <name type="scientific">Mizuhopecten yessoensis</name>
    <name type="common">Japanese scallop</name>
    <name type="synonym">Patinopecten yessoensis</name>
    <dbReference type="NCBI Taxonomy" id="6573"/>
    <lineage>
        <taxon>Eukaryota</taxon>
        <taxon>Metazoa</taxon>
        <taxon>Spiralia</taxon>
        <taxon>Lophotrochozoa</taxon>
        <taxon>Mollusca</taxon>
        <taxon>Bivalvia</taxon>
        <taxon>Autobranchia</taxon>
        <taxon>Pteriomorphia</taxon>
        <taxon>Pectinida</taxon>
        <taxon>Pectinoidea</taxon>
        <taxon>Pectinidae</taxon>
        <taxon>Mizuhopecten</taxon>
    </lineage>
</organism>
<feature type="transmembrane region" description="Helical" evidence="6">
    <location>
        <begin position="139"/>
        <end position="162"/>
    </location>
</feature>
<dbReference type="InterPro" id="IPR036259">
    <property type="entry name" value="MFS_trans_sf"/>
</dbReference>
<comment type="subcellular location">
    <subcellularLocation>
        <location evidence="1">Membrane</location>
        <topology evidence="1">Multi-pass membrane protein</topology>
    </subcellularLocation>
</comment>
<feature type="region of interest" description="Disordered" evidence="5">
    <location>
        <begin position="316"/>
        <end position="341"/>
    </location>
</feature>
<dbReference type="Pfam" id="PF00083">
    <property type="entry name" value="Sugar_tr"/>
    <property type="match status" value="1"/>
</dbReference>
<reference evidence="7 8" key="1">
    <citation type="journal article" date="2017" name="Nat. Ecol. Evol.">
        <title>Scallop genome provides insights into evolution of bilaterian karyotype and development.</title>
        <authorList>
            <person name="Wang S."/>
            <person name="Zhang J."/>
            <person name="Jiao W."/>
            <person name="Li J."/>
            <person name="Xun X."/>
            <person name="Sun Y."/>
            <person name="Guo X."/>
            <person name="Huan P."/>
            <person name="Dong B."/>
            <person name="Zhang L."/>
            <person name="Hu X."/>
            <person name="Sun X."/>
            <person name="Wang J."/>
            <person name="Zhao C."/>
            <person name="Wang Y."/>
            <person name="Wang D."/>
            <person name="Huang X."/>
            <person name="Wang R."/>
            <person name="Lv J."/>
            <person name="Li Y."/>
            <person name="Zhang Z."/>
            <person name="Liu B."/>
            <person name="Lu W."/>
            <person name="Hui Y."/>
            <person name="Liang J."/>
            <person name="Zhou Z."/>
            <person name="Hou R."/>
            <person name="Li X."/>
            <person name="Liu Y."/>
            <person name="Li H."/>
            <person name="Ning X."/>
            <person name="Lin Y."/>
            <person name="Zhao L."/>
            <person name="Xing Q."/>
            <person name="Dou J."/>
            <person name="Li Y."/>
            <person name="Mao J."/>
            <person name="Guo H."/>
            <person name="Dou H."/>
            <person name="Li T."/>
            <person name="Mu C."/>
            <person name="Jiang W."/>
            <person name="Fu Q."/>
            <person name="Fu X."/>
            <person name="Miao Y."/>
            <person name="Liu J."/>
            <person name="Yu Q."/>
            <person name="Li R."/>
            <person name="Liao H."/>
            <person name="Li X."/>
            <person name="Kong Y."/>
            <person name="Jiang Z."/>
            <person name="Chourrout D."/>
            <person name="Li R."/>
            <person name="Bao Z."/>
        </authorList>
    </citation>
    <scope>NUCLEOTIDE SEQUENCE [LARGE SCALE GENOMIC DNA]</scope>
    <source>
        <strain evidence="7 8">PY_sf001</strain>
    </source>
</reference>
<dbReference type="GO" id="GO:0022857">
    <property type="term" value="F:transmembrane transporter activity"/>
    <property type="evidence" value="ECO:0007669"/>
    <property type="project" value="InterPro"/>
</dbReference>
<dbReference type="OrthoDB" id="419734at2759"/>